<gene>
    <name evidence="1" type="ORF">Tco_0925562</name>
</gene>
<sequence length="97" mass="11092">MLGFTSQSLQMIELDENRFVVMTVWEDEVEVAMEAKHRPDNIDYPFDDFDLWEEATRGRSLLVEKDFDISDEAGGSGKVVVKNYAINGVATLEIQLY</sequence>
<organism evidence="1 2">
    <name type="scientific">Tanacetum coccineum</name>
    <dbReference type="NCBI Taxonomy" id="301880"/>
    <lineage>
        <taxon>Eukaryota</taxon>
        <taxon>Viridiplantae</taxon>
        <taxon>Streptophyta</taxon>
        <taxon>Embryophyta</taxon>
        <taxon>Tracheophyta</taxon>
        <taxon>Spermatophyta</taxon>
        <taxon>Magnoliopsida</taxon>
        <taxon>eudicotyledons</taxon>
        <taxon>Gunneridae</taxon>
        <taxon>Pentapetalae</taxon>
        <taxon>asterids</taxon>
        <taxon>campanulids</taxon>
        <taxon>Asterales</taxon>
        <taxon>Asteraceae</taxon>
        <taxon>Asteroideae</taxon>
        <taxon>Anthemideae</taxon>
        <taxon>Anthemidinae</taxon>
        <taxon>Tanacetum</taxon>
    </lineage>
</organism>
<evidence type="ECO:0000313" key="1">
    <source>
        <dbReference type="EMBL" id="GJT35143.1"/>
    </source>
</evidence>
<dbReference type="EMBL" id="BQNB010015025">
    <property type="protein sequence ID" value="GJT35143.1"/>
    <property type="molecule type" value="Genomic_DNA"/>
</dbReference>
<protein>
    <submittedName>
        <fullName evidence="1">Uncharacterized protein</fullName>
    </submittedName>
</protein>
<name>A0ABQ5DA03_9ASTR</name>
<proteinExistence type="predicted"/>
<reference evidence="1" key="1">
    <citation type="journal article" date="2022" name="Int. J. Mol. Sci.">
        <title>Draft Genome of Tanacetum Coccineum: Genomic Comparison of Closely Related Tanacetum-Family Plants.</title>
        <authorList>
            <person name="Yamashiro T."/>
            <person name="Shiraishi A."/>
            <person name="Nakayama K."/>
            <person name="Satake H."/>
        </authorList>
    </citation>
    <scope>NUCLEOTIDE SEQUENCE</scope>
</reference>
<evidence type="ECO:0000313" key="2">
    <source>
        <dbReference type="Proteomes" id="UP001151760"/>
    </source>
</evidence>
<accession>A0ABQ5DA03</accession>
<keyword evidence="2" id="KW-1185">Reference proteome</keyword>
<dbReference type="Proteomes" id="UP001151760">
    <property type="component" value="Unassembled WGS sequence"/>
</dbReference>
<comment type="caution">
    <text evidence="1">The sequence shown here is derived from an EMBL/GenBank/DDBJ whole genome shotgun (WGS) entry which is preliminary data.</text>
</comment>
<reference evidence="1" key="2">
    <citation type="submission" date="2022-01" db="EMBL/GenBank/DDBJ databases">
        <authorList>
            <person name="Yamashiro T."/>
            <person name="Shiraishi A."/>
            <person name="Satake H."/>
            <person name="Nakayama K."/>
        </authorList>
    </citation>
    <scope>NUCLEOTIDE SEQUENCE</scope>
</reference>